<dbReference type="EMBL" id="LSGP01000017">
    <property type="protein sequence ID" value="KYZ76253.1"/>
    <property type="molecule type" value="Genomic_DNA"/>
</dbReference>
<sequence length="86" mass="9452">MKGKIDTMEELDASLPDKHKVAEELGIPLDQGDNGNLTTREVGKIGGKIGGEKVKKMIAMAESYMVENAEHETTEAKAERRTEHTI</sequence>
<dbReference type="RefSeq" id="WP_066241383.1">
    <property type="nucleotide sequence ID" value="NZ_LSGP01000017.1"/>
</dbReference>
<name>A0A154BQF5_ANASB</name>
<evidence type="ECO:0000313" key="2">
    <source>
        <dbReference type="Proteomes" id="UP000076268"/>
    </source>
</evidence>
<comment type="caution">
    <text evidence="1">The sequence shown here is derived from an EMBL/GenBank/DDBJ whole genome shotgun (WGS) entry which is preliminary data.</text>
</comment>
<dbReference type="OrthoDB" id="1683773at2"/>
<keyword evidence="2" id="KW-1185">Reference proteome</keyword>
<proteinExistence type="predicted"/>
<dbReference type="Pfam" id="PF00269">
    <property type="entry name" value="SASP"/>
    <property type="match status" value="1"/>
</dbReference>
<evidence type="ECO:0000313" key="1">
    <source>
        <dbReference type="EMBL" id="KYZ76253.1"/>
    </source>
</evidence>
<dbReference type="GO" id="GO:0003690">
    <property type="term" value="F:double-stranded DNA binding"/>
    <property type="evidence" value="ECO:0007669"/>
    <property type="project" value="InterPro"/>
</dbReference>
<dbReference type="GO" id="GO:0006265">
    <property type="term" value="P:DNA topological change"/>
    <property type="evidence" value="ECO:0007669"/>
    <property type="project" value="InterPro"/>
</dbReference>
<dbReference type="Gene3D" id="6.10.10.80">
    <property type="entry name" value="Small, acid-soluble spore protein, alpha/beta type-like"/>
    <property type="match status" value="1"/>
</dbReference>
<accession>A0A154BQF5</accession>
<dbReference type="AlphaFoldDB" id="A0A154BQF5"/>
<reference evidence="1 2" key="1">
    <citation type="submission" date="2016-02" db="EMBL/GenBank/DDBJ databases">
        <title>Anaerosporomusa subterraneum gen. nov., sp. nov., a spore-forming obligate anaerobe isolated from saprolite.</title>
        <authorList>
            <person name="Choi J.K."/>
            <person name="Shah M."/>
            <person name="Yee N."/>
        </authorList>
    </citation>
    <scope>NUCLEOTIDE SEQUENCE [LARGE SCALE GENOMIC DNA]</scope>
    <source>
        <strain evidence="1 2">RU4</strain>
    </source>
</reference>
<gene>
    <name evidence="1" type="ORF">AXX12_07380</name>
</gene>
<organism evidence="1 2">
    <name type="scientific">Anaerosporomusa subterranea</name>
    <dbReference type="NCBI Taxonomy" id="1794912"/>
    <lineage>
        <taxon>Bacteria</taxon>
        <taxon>Bacillati</taxon>
        <taxon>Bacillota</taxon>
        <taxon>Negativicutes</taxon>
        <taxon>Acetonemataceae</taxon>
        <taxon>Anaerosporomusa</taxon>
    </lineage>
</organism>
<dbReference type="Proteomes" id="UP000076268">
    <property type="component" value="Unassembled WGS sequence"/>
</dbReference>
<dbReference type="STRING" id="1794912.AXX12_07380"/>
<dbReference type="InterPro" id="IPR038300">
    <property type="entry name" value="SASP_sf_alpha/beta"/>
</dbReference>
<protein>
    <submittedName>
        <fullName evidence="1">Spore protein</fullName>
    </submittedName>
</protein>
<dbReference type="InterPro" id="IPR001448">
    <property type="entry name" value="SASP_alpha/beta-type"/>
</dbReference>